<proteinExistence type="predicted"/>
<dbReference type="NCBIfam" id="NF003163">
    <property type="entry name" value="PRK04143.1"/>
    <property type="match status" value="1"/>
</dbReference>
<organism evidence="2 3">
    <name type="scientific">Oceanobacillus polygoni</name>
    <dbReference type="NCBI Taxonomy" id="1235259"/>
    <lineage>
        <taxon>Bacteria</taxon>
        <taxon>Bacillati</taxon>
        <taxon>Bacillota</taxon>
        <taxon>Bacilli</taxon>
        <taxon>Bacillales</taxon>
        <taxon>Bacillaceae</taxon>
        <taxon>Oceanobacillus</taxon>
    </lineage>
</organism>
<protein>
    <submittedName>
        <fullName evidence="2">O-acetyl-ADP-ribose deacetylase (Regulator of RNase III)</fullName>
    </submittedName>
</protein>
<dbReference type="PROSITE" id="PS51154">
    <property type="entry name" value="MACRO"/>
    <property type="match status" value="1"/>
</dbReference>
<evidence type="ECO:0000313" key="2">
    <source>
        <dbReference type="EMBL" id="MBP2079154.1"/>
    </source>
</evidence>
<dbReference type="RefSeq" id="WP_149476646.1">
    <property type="nucleotide sequence ID" value="NZ_JAGGMB010000013.1"/>
</dbReference>
<gene>
    <name evidence="2" type="ORF">J2Z64_003425</name>
</gene>
<dbReference type="PANTHER" id="PTHR11106">
    <property type="entry name" value="GANGLIOSIDE INDUCED DIFFERENTIATION ASSOCIATED PROTEIN 2-RELATED"/>
    <property type="match status" value="1"/>
</dbReference>
<dbReference type="Gene3D" id="3.40.220.10">
    <property type="entry name" value="Leucine Aminopeptidase, subunit E, domain 1"/>
    <property type="match status" value="1"/>
</dbReference>
<dbReference type="EMBL" id="JAGGMB010000013">
    <property type="protein sequence ID" value="MBP2079154.1"/>
    <property type="molecule type" value="Genomic_DNA"/>
</dbReference>
<evidence type="ECO:0000313" key="3">
    <source>
        <dbReference type="Proteomes" id="UP001138793"/>
    </source>
</evidence>
<keyword evidence="3" id="KW-1185">Reference proteome</keyword>
<comment type="caution">
    <text evidence="2">The sequence shown here is derived from an EMBL/GenBank/DDBJ whole genome shotgun (WGS) entry which is preliminary data.</text>
</comment>
<dbReference type="SMART" id="SM00506">
    <property type="entry name" value="A1pp"/>
    <property type="match status" value="1"/>
</dbReference>
<dbReference type="PANTHER" id="PTHR11106:SF27">
    <property type="entry name" value="MACRO DOMAIN-CONTAINING PROTEIN"/>
    <property type="match status" value="1"/>
</dbReference>
<dbReference type="OrthoDB" id="6194521at2"/>
<dbReference type="Proteomes" id="UP001138793">
    <property type="component" value="Unassembled WGS sequence"/>
</dbReference>
<dbReference type="InterPro" id="IPR043472">
    <property type="entry name" value="Macro_dom-like"/>
</dbReference>
<dbReference type="Pfam" id="PF01661">
    <property type="entry name" value="Macro"/>
    <property type="match status" value="1"/>
</dbReference>
<name>A0A9X0YYN1_9BACI</name>
<dbReference type="AlphaFoldDB" id="A0A9X0YYN1"/>
<sequence length="264" mass="30073">MDQEARLDYLIDYLWSENPNALEQMVQSKAGSVEEKIALFRGLCNIRQPEPISEQFVKVQDAFLTQWNNERHLTSLHDLEAVQQQLYLWQGDITSLAVDAIVNAANSEFLGCMQANHHCIDNIIHTRAGVKLRLDCDELIKAQGRKEPVGKAKITKAYNLPSEYIIHTVGPFIDQRGTSPLREQLLASSYKSCLALADQYQLDSLAFCCISTGEFNFPNQRAAEIAIQTVKEYMRNTDSKLQVIFNVFKDEDLQIYQSLLARKE</sequence>
<accession>A0A9X0YYN1</accession>
<dbReference type="CDD" id="cd02908">
    <property type="entry name" value="Macro_OAADPr_deacetylase"/>
    <property type="match status" value="1"/>
</dbReference>
<reference evidence="2" key="1">
    <citation type="submission" date="2021-03" db="EMBL/GenBank/DDBJ databases">
        <title>Genomic Encyclopedia of Type Strains, Phase IV (KMG-IV): sequencing the most valuable type-strain genomes for metagenomic binning, comparative biology and taxonomic classification.</title>
        <authorList>
            <person name="Goeker M."/>
        </authorList>
    </citation>
    <scope>NUCLEOTIDE SEQUENCE</scope>
    <source>
        <strain evidence="2">DSM 107338</strain>
    </source>
</reference>
<feature type="domain" description="Macro" evidence="1">
    <location>
        <begin position="73"/>
        <end position="264"/>
    </location>
</feature>
<evidence type="ECO:0000259" key="1">
    <source>
        <dbReference type="PROSITE" id="PS51154"/>
    </source>
</evidence>
<dbReference type="SUPFAM" id="SSF52949">
    <property type="entry name" value="Macro domain-like"/>
    <property type="match status" value="1"/>
</dbReference>
<dbReference type="InterPro" id="IPR002589">
    <property type="entry name" value="Macro_dom"/>
</dbReference>